<dbReference type="AlphaFoldDB" id="A0A426DCX4"/>
<comment type="caution">
    <text evidence="2">The sequence shown here is derived from an EMBL/GenBank/DDBJ whole genome shotgun (WGS) entry which is preliminary data.</text>
</comment>
<protein>
    <submittedName>
        <fullName evidence="2">XRE family transcriptional regulator</fullName>
    </submittedName>
</protein>
<dbReference type="EMBL" id="RHJS01000002">
    <property type="protein sequence ID" value="RRK30578.1"/>
    <property type="molecule type" value="Genomic_DNA"/>
</dbReference>
<dbReference type="CDD" id="cd00093">
    <property type="entry name" value="HTH_XRE"/>
    <property type="match status" value="1"/>
</dbReference>
<dbReference type="SUPFAM" id="SSF47413">
    <property type="entry name" value="lambda repressor-like DNA-binding domains"/>
    <property type="match status" value="1"/>
</dbReference>
<dbReference type="InterPro" id="IPR001387">
    <property type="entry name" value="Cro/C1-type_HTH"/>
</dbReference>
<gene>
    <name evidence="2" type="ORF">EBB54_03660</name>
</gene>
<accession>A0A426DCX4</accession>
<dbReference type="GO" id="GO:0003677">
    <property type="term" value="F:DNA binding"/>
    <property type="evidence" value="ECO:0007669"/>
    <property type="project" value="InterPro"/>
</dbReference>
<proteinExistence type="predicted"/>
<name>A0A426DCX4_9FIRM</name>
<dbReference type="Proteomes" id="UP000274920">
    <property type="component" value="Unassembled WGS sequence"/>
</dbReference>
<organism evidence="2 3">
    <name type="scientific">Schaedlerella arabinosiphila</name>
    <dbReference type="NCBI Taxonomy" id="2044587"/>
    <lineage>
        <taxon>Bacteria</taxon>
        <taxon>Bacillati</taxon>
        <taxon>Bacillota</taxon>
        <taxon>Clostridia</taxon>
        <taxon>Lachnospirales</taxon>
        <taxon>Lachnospiraceae</taxon>
        <taxon>Schaedlerella</taxon>
    </lineage>
</organism>
<reference evidence="2" key="1">
    <citation type="submission" date="2018-10" db="EMBL/GenBank/DDBJ databases">
        <title>Schaedlerella arabinophila gen. nov. sp. nov., isolated from the mouse intestinal tract and comparative analysis with the genome of the closely related altered Schaedler flora strain ASF502.</title>
        <authorList>
            <person name="Miyake S."/>
            <person name="Soh M."/>
            <person name="Seedorf H."/>
        </authorList>
    </citation>
    <scope>NUCLEOTIDE SEQUENCE [LARGE SCALE GENOMIC DNA]</scope>
    <source>
        <strain evidence="2">DSM 106076</strain>
    </source>
</reference>
<sequence>MVIHAYPEDYLHSAQRIMGDMLDYASDSYELDPDDFFQMFLISDVAYQFQTGNPSYVAGKTGCELVKEVIRQSGLNLPDLPEEMYLDKSPEYWAGHALAFYQWYTGKTFQRIYKAVSVRDILNMYPAYHEMEIMQFVSAMDEKLADYYKETNLKRLRQYAGLSQSELAELSKVPLRQIQLFEQRQRKINHTKAVTVLMLARALGCRCEDLLEI</sequence>
<evidence type="ECO:0000259" key="1">
    <source>
        <dbReference type="PROSITE" id="PS50943"/>
    </source>
</evidence>
<keyword evidence="3" id="KW-1185">Reference proteome</keyword>
<evidence type="ECO:0000313" key="3">
    <source>
        <dbReference type="Proteomes" id="UP000274920"/>
    </source>
</evidence>
<dbReference type="RefSeq" id="WP_125126389.1">
    <property type="nucleotide sequence ID" value="NZ_RHJS01000002.1"/>
</dbReference>
<dbReference type="Gene3D" id="1.10.260.40">
    <property type="entry name" value="lambda repressor-like DNA-binding domains"/>
    <property type="match status" value="1"/>
</dbReference>
<dbReference type="InterPro" id="IPR010982">
    <property type="entry name" value="Lambda_DNA-bd_dom_sf"/>
</dbReference>
<dbReference type="SMART" id="SM00530">
    <property type="entry name" value="HTH_XRE"/>
    <property type="match status" value="1"/>
</dbReference>
<dbReference type="PROSITE" id="PS50943">
    <property type="entry name" value="HTH_CROC1"/>
    <property type="match status" value="1"/>
</dbReference>
<feature type="domain" description="HTH cro/C1-type" evidence="1">
    <location>
        <begin position="153"/>
        <end position="210"/>
    </location>
</feature>
<evidence type="ECO:0000313" key="2">
    <source>
        <dbReference type="EMBL" id="RRK30578.1"/>
    </source>
</evidence>